<organism evidence="3 4">
    <name type="scientific">Paenibacillus cisolokensis</name>
    <dbReference type="NCBI Taxonomy" id="1658519"/>
    <lineage>
        <taxon>Bacteria</taxon>
        <taxon>Bacillati</taxon>
        <taxon>Bacillota</taxon>
        <taxon>Bacilli</taxon>
        <taxon>Bacillales</taxon>
        <taxon>Paenibacillaceae</taxon>
        <taxon>Paenibacillus</taxon>
    </lineage>
</organism>
<evidence type="ECO:0000256" key="1">
    <source>
        <dbReference type="ARBA" id="ARBA00006484"/>
    </source>
</evidence>
<dbReference type="PANTHER" id="PTHR43477">
    <property type="entry name" value="DIHYDROANTICAPSIN 7-DEHYDROGENASE"/>
    <property type="match status" value="1"/>
</dbReference>
<name>A0ABQ4NF84_9BACL</name>
<dbReference type="InterPro" id="IPR051122">
    <property type="entry name" value="SDR_DHRS6-like"/>
</dbReference>
<dbReference type="InterPro" id="IPR020904">
    <property type="entry name" value="Sc_DH/Rdtase_CS"/>
</dbReference>
<dbReference type="InterPro" id="IPR036291">
    <property type="entry name" value="NAD(P)-bd_dom_sf"/>
</dbReference>
<sequence>MGEEQATMRLKDKVVLITGAGSGIGKASALLFAGEGATVIVNDLEPAKGEETVREIEAAGGSALFIQADVTDPASVKAMVDTAIGRLGRIDVLFNNAGISGVGAIHEVEPDVWDKVMNVNIRGVYLPCKYVIPHMMERRSGNIINMSSCIAEIGLARRASYSATKGAVLALTKSMQVDYAEYGIRVNALLPGTILTPFVEHYLRTSYADPEEGFASIKRRQLTGELGRPEDVAKAALFLASDESKFMMGSPLYIDGGVVFGKNA</sequence>
<dbReference type="NCBIfam" id="NF005559">
    <property type="entry name" value="PRK07231.1"/>
    <property type="match status" value="1"/>
</dbReference>
<dbReference type="PANTHER" id="PTHR43477:SF1">
    <property type="entry name" value="DIHYDROANTICAPSIN 7-DEHYDROGENASE"/>
    <property type="match status" value="1"/>
</dbReference>
<dbReference type="Pfam" id="PF13561">
    <property type="entry name" value="adh_short_C2"/>
    <property type="match status" value="1"/>
</dbReference>
<comment type="similarity">
    <text evidence="1">Belongs to the short-chain dehydrogenases/reductases (SDR) family.</text>
</comment>
<evidence type="ECO:0000256" key="2">
    <source>
        <dbReference type="ARBA" id="ARBA00023002"/>
    </source>
</evidence>
<evidence type="ECO:0000313" key="3">
    <source>
        <dbReference type="EMBL" id="GIQ66618.1"/>
    </source>
</evidence>
<dbReference type="PRINTS" id="PR00080">
    <property type="entry name" value="SDRFAMILY"/>
</dbReference>
<dbReference type="PROSITE" id="PS00061">
    <property type="entry name" value="ADH_SHORT"/>
    <property type="match status" value="1"/>
</dbReference>
<keyword evidence="4" id="KW-1185">Reference proteome</keyword>
<protein>
    <submittedName>
        <fullName evidence="3">Short-chain dehydrogenase</fullName>
    </submittedName>
</protein>
<proteinExistence type="inferred from homology"/>
<dbReference type="Proteomes" id="UP000680304">
    <property type="component" value="Unassembled WGS sequence"/>
</dbReference>
<reference evidence="3 4" key="1">
    <citation type="submission" date="2021-04" db="EMBL/GenBank/DDBJ databases">
        <title>Draft genome sequence of Paenibacillus cisolokensis, LC2-13A.</title>
        <authorList>
            <person name="Uke A."/>
            <person name="Chhe C."/>
            <person name="Baramee S."/>
            <person name="Kosugi A."/>
        </authorList>
    </citation>
    <scope>NUCLEOTIDE SEQUENCE [LARGE SCALE GENOMIC DNA]</scope>
    <source>
        <strain evidence="3 4">LC2-13A</strain>
    </source>
</reference>
<accession>A0ABQ4NF84</accession>
<evidence type="ECO:0000313" key="4">
    <source>
        <dbReference type="Proteomes" id="UP000680304"/>
    </source>
</evidence>
<dbReference type="InterPro" id="IPR002347">
    <property type="entry name" value="SDR_fam"/>
</dbReference>
<dbReference type="Gene3D" id="3.40.50.720">
    <property type="entry name" value="NAD(P)-binding Rossmann-like Domain"/>
    <property type="match status" value="1"/>
</dbReference>
<dbReference type="EMBL" id="BOVJ01000196">
    <property type="protein sequence ID" value="GIQ66618.1"/>
    <property type="molecule type" value="Genomic_DNA"/>
</dbReference>
<comment type="caution">
    <text evidence="3">The sequence shown here is derived from an EMBL/GenBank/DDBJ whole genome shotgun (WGS) entry which is preliminary data.</text>
</comment>
<dbReference type="SUPFAM" id="SSF51735">
    <property type="entry name" value="NAD(P)-binding Rossmann-fold domains"/>
    <property type="match status" value="1"/>
</dbReference>
<dbReference type="CDD" id="cd05233">
    <property type="entry name" value="SDR_c"/>
    <property type="match status" value="1"/>
</dbReference>
<gene>
    <name evidence="3" type="ORF">PACILC2_51860</name>
</gene>
<dbReference type="PRINTS" id="PR00081">
    <property type="entry name" value="GDHRDH"/>
</dbReference>
<keyword evidence="2" id="KW-0560">Oxidoreductase</keyword>